<keyword evidence="3 6" id="KW-0812">Transmembrane</keyword>
<dbReference type="Pfam" id="PF02687">
    <property type="entry name" value="FtsX"/>
    <property type="match status" value="2"/>
</dbReference>
<feature type="domain" description="ABC3 transporter permease C-terminal" evidence="7">
    <location>
        <begin position="1072"/>
        <end position="1180"/>
    </location>
</feature>
<dbReference type="PANTHER" id="PTHR43738">
    <property type="entry name" value="ABC TRANSPORTER, MEMBRANE PROTEIN"/>
    <property type="match status" value="1"/>
</dbReference>
<keyword evidence="2" id="KW-1003">Cell membrane</keyword>
<sequence length="1188" mass="127906">MNRWRLVLRSAQQFWQTNLAVLLGVAAATAVLTGALIIGDSVRGSLRDLALSRLGSIQEILLADRFFRPQVAEQIAQQNDNTTTVPIVLMQGTLQTVGSSSDQSTKVAGNLAVLGIDEAFWKLGDVPGWSPTEIGEEEIILNQPLAEELGVKAGDLVTLRLPGGNDVPADSPLGRKTAETQSLPRLTVKAVIPAEGLGRFGMHPTQQLPMNAYASKAALQDALEQNDRINAVLISHDEEQTLDLGKLFLTLNDFNFELNQVKQSFSAEDAQPQTIYDYWQLTSSRMIFGNVAAEAVEKAFAGDAHPTFTYLATSIGVGDLPEGEDNTSVPYSTVTALQLAGLDYPLAGLDGQPIEKLGSDEIVLNAWTAEHLAKAQAKKLKQQNPDLSDEEASEQSQLKAGDTIYLKYFEPESSHGVAKETGRTFRLAAITPLTEPEEPFRRRRPAVFDQAPTTANDPDYTPVVQGITDQDSIDDWDPPFPYDNSRIDGDDEEYWDNYRTTPKAFISLATGQEIWGSRFGKVTSFRFPGAKYTDEHDLQTKIEDALAPHRTGLGFRLLTVRQDALRAAAGTTPFNVLFMGFSMFIIASALMLVSLLFRLGLEQRSQQIGLLQAVGLNRNLTQGLLMREACLIALVGSIAGVIIGIGYAWLMLVGLRTWWLGAVVTPFLYLHLDNPSSLLIGLISGSLVCLLTIYFGMRGLNKLSVRGLLQGSTTDTQTTFGKRSRWGLFTGIACGVGAVGLSFLAAGLGGEAQAGAFFGSGALVLTACLMLLWHLLRNSGGSGSEGSFSLGQLALSNAARNPGRSTLTIGLIASAAFLIVAIGAFRLSPSDTGSGGMNLIAESSQPLYHDLNTEAGRLEMGFSAEEEQQLAEATILSLRVQPGDDASCLNLYQSSSPRVLGVTPSMMQYFAQSDVTHFEWAASAATSEKDKTESPWHVLEKKADGINQPIPVALDKNTAMYALHLYGGVGEEFTTIDDDGRETRYVVAALLSNSIFQGNLLIGETNFLKRYPDVSGYEMFLIRTPQGQAEATRDILETRLADQGFDITSAEKILTSLLAVQNTYLSTFQSLGALGLLLGTFGLAAVQLRTILERRSELALLRAAGFSDGRLYSLVMRETMLLLLGGLATGVISALITVVPHMVFGNASVPFASLGVMLGVILVVGIVSSSLAVGSALKGNIVPALRGN</sequence>
<feature type="transmembrane region" description="Helical" evidence="6">
    <location>
        <begin position="678"/>
        <end position="697"/>
    </location>
</feature>
<reference evidence="8 9" key="1">
    <citation type="submission" date="2020-05" db="EMBL/GenBank/DDBJ databases">
        <title>Bremerella alba sp. nov., a novel planctomycete isolated from the surface of the macroalga Fucus spiralis.</title>
        <authorList>
            <person name="Godinho O."/>
            <person name="Botelho R."/>
            <person name="Albuquerque L."/>
            <person name="Wiegand S."/>
            <person name="Da Costa M.S."/>
            <person name="Lobo-Da-Cunha A."/>
            <person name="Jogler C."/>
            <person name="Lage O.M."/>
        </authorList>
    </citation>
    <scope>NUCLEOTIDE SEQUENCE [LARGE SCALE GENOMIC DNA]</scope>
    <source>
        <strain evidence="8 9">FF15</strain>
    </source>
</reference>
<accession>A0A7V8V7S6</accession>
<feature type="transmembrane region" description="Helical" evidence="6">
    <location>
        <begin position="1120"/>
        <end position="1139"/>
    </location>
</feature>
<gene>
    <name evidence="8" type="ORF">HOV93_34350</name>
</gene>
<evidence type="ECO:0000256" key="1">
    <source>
        <dbReference type="ARBA" id="ARBA00004651"/>
    </source>
</evidence>
<comment type="caution">
    <text evidence="8">The sequence shown here is derived from an EMBL/GenBank/DDBJ whole genome shotgun (WGS) entry which is preliminary data.</text>
</comment>
<keyword evidence="9" id="KW-1185">Reference proteome</keyword>
<evidence type="ECO:0000256" key="5">
    <source>
        <dbReference type="ARBA" id="ARBA00023136"/>
    </source>
</evidence>
<feature type="transmembrane region" description="Helical" evidence="6">
    <location>
        <begin position="1071"/>
        <end position="1092"/>
    </location>
</feature>
<feature type="transmembrane region" description="Helical" evidence="6">
    <location>
        <begin position="754"/>
        <end position="776"/>
    </location>
</feature>
<dbReference type="EMBL" id="JABRWO010000009">
    <property type="protein sequence ID" value="MBA2116246.1"/>
    <property type="molecule type" value="Genomic_DNA"/>
</dbReference>
<keyword evidence="5 6" id="KW-0472">Membrane</keyword>
<feature type="transmembrane region" description="Helical" evidence="6">
    <location>
        <begin position="807"/>
        <end position="827"/>
    </location>
</feature>
<evidence type="ECO:0000256" key="3">
    <source>
        <dbReference type="ARBA" id="ARBA00022692"/>
    </source>
</evidence>
<protein>
    <recommendedName>
        <fullName evidence="7">ABC3 transporter permease C-terminal domain-containing protein</fullName>
    </recommendedName>
</protein>
<dbReference type="PANTHER" id="PTHR43738:SF2">
    <property type="entry name" value="ABC TRANSPORTER PERMEASE"/>
    <property type="match status" value="1"/>
</dbReference>
<proteinExistence type="predicted"/>
<feature type="transmembrane region" description="Helical" evidence="6">
    <location>
        <begin position="20"/>
        <end position="39"/>
    </location>
</feature>
<dbReference type="InterPro" id="IPR003838">
    <property type="entry name" value="ABC3_permease_C"/>
</dbReference>
<keyword evidence="4 6" id="KW-1133">Transmembrane helix</keyword>
<evidence type="ECO:0000313" key="9">
    <source>
        <dbReference type="Proteomes" id="UP000551616"/>
    </source>
</evidence>
<feature type="domain" description="ABC3 transporter permease C-terminal" evidence="7">
    <location>
        <begin position="580"/>
        <end position="699"/>
    </location>
</feature>
<evidence type="ECO:0000256" key="6">
    <source>
        <dbReference type="SAM" id="Phobius"/>
    </source>
</evidence>
<evidence type="ECO:0000256" key="2">
    <source>
        <dbReference type="ARBA" id="ARBA00022475"/>
    </source>
</evidence>
<dbReference type="AlphaFoldDB" id="A0A7V8V7S6"/>
<name>A0A7V8V7S6_9BACT</name>
<evidence type="ECO:0000313" key="8">
    <source>
        <dbReference type="EMBL" id="MBA2116246.1"/>
    </source>
</evidence>
<feature type="transmembrane region" description="Helical" evidence="6">
    <location>
        <begin position="629"/>
        <end position="650"/>
    </location>
</feature>
<dbReference type="InterPro" id="IPR051125">
    <property type="entry name" value="ABC-4/HrtB_transporter"/>
</dbReference>
<dbReference type="Proteomes" id="UP000551616">
    <property type="component" value="Unassembled WGS sequence"/>
</dbReference>
<feature type="transmembrane region" description="Helical" evidence="6">
    <location>
        <begin position="1151"/>
        <end position="1177"/>
    </location>
</feature>
<evidence type="ECO:0000259" key="7">
    <source>
        <dbReference type="Pfam" id="PF02687"/>
    </source>
</evidence>
<dbReference type="RefSeq" id="WP_207397662.1">
    <property type="nucleotide sequence ID" value="NZ_JABRWO010000009.1"/>
</dbReference>
<evidence type="ECO:0000256" key="4">
    <source>
        <dbReference type="ARBA" id="ARBA00022989"/>
    </source>
</evidence>
<feature type="transmembrane region" description="Helical" evidence="6">
    <location>
        <begin position="726"/>
        <end position="748"/>
    </location>
</feature>
<comment type="subcellular location">
    <subcellularLocation>
        <location evidence="1">Cell membrane</location>
        <topology evidence="1">Multi-pass membrane protein</topology>
    </subcellularLocation>
</comment>
<organism evidence="8 9">
    <name type="scientific">Bremerella alba</name>
    <dbReference type="NCBI Taxonomy" id="980252"/>
    <lineage>
        <taxon>Bacteria</taxon>
        <taxon>Pseudomonadati</taxon>
        <taxon>Planctomycetota</taxon>
        <taxon>Planctomycetia</taxon>
        <taxon>Pirellulales</taxon>
        <taxon>Pirellulaceae</taxon>
        <taxon>Bremerella</taxon>
    </lineage>
</organism>
<dbReference type="GO" id="GO:0005886">
    <property type="term" value="C:plasma membrane"/>
    <property type="evidence" value="ECO:0007669"/>
    <property type="project" value="UniProtKB-SubCell"/>
</dbReference>
<feature type="transmembrane region" description="Helical" evidence="6">
    <location>
        <begin position="576"/>
        <end position="597"/>
    </location>
</feature>